<proteinExistence type="predicted"/>
<dbReference type="InterPro" id="IPR052045">
    <property type="entry name" value="Sulfur_Carrier/Prot_Modifier"/>
</dbReference>
<dbReference type="NCBIfam" id="NF041918">
    <property type="entry name" value="SAMP1"/>
    <property type="match status" value="1"/>
</dbReference>
<accession>A0A7C2WT60</accession>
<dbReference type="InterPro" id="IPR012675">
    <property type="entry name" value="Beta-grasp_dom_sf"/>
</dbReference>
<dbReference type="PANTHER" id="PTHR38031">
    <property type="entry name" value="SULFUR CARRIER PROTEIN SLR0821-RELATED"/>
    <property type="match status" value="1"/>
</dbReference>
<organism evidence="1">
    <name type="scientific">Thermorudis sp</name>
    <dbReference type="NCBI Taxonomy" id="1969470"/>
    <lineage>
        <taxon>Bacteria</taxon>
        <taxon>Pseudomonadati</taxon>
        <taxon>Thermomicrobiota</taxon>
        <taxon>Thermomicrobia</taxon>
        <taxon>Thermomicrobia incertae sedis</taxon>
        <taxon>Thermorudis</taxon>
    </lineage>
</organism>
<dbReference type="InterPro" id="IPR016155">
    <property type="entry name" value="Mopterin_synth/thiamin_S_b"/>
</dbReference>
<dbReference type="PANTHER" id="PTHR38031:SF1">
    <property type="entry name" value="SULFUR CARRIER PROTEIN CYSO"/>
    <property type="match status" value="1"/>
</dbReference>
<dbReference type="SUPFAM" id="SSF54285">
    <property type="entry name" value="MoaD/ThiS"/>
    <property type="match status" value="1"/>
</dbReference>
<dbReference type="NCBIfam" id="TIGR01687">
    <property type="entry name" value="moaD_arch"/>
    <property type="match status" value="1"/>
</dbReference>
<reference evidence="1" key="1">
    <citation type="journal article" date="2020" name="mSystems">
        <title>Genome- and Community-Level Interaction Insights into Carbon Utilization and Element Cycling Functions of Hydrothermarchaeota in Hydrothermal Sediment.</title>
        <authorList>
            <person name="Zhou Z."/>
            <person name="Liu Y."/>
            <person name="Xu W."/>
            <person name="Pan J."/>
            <person name="Luo Z.H."/>
            <person name="Li M."/>
        </authorList>
    </citation>
    <scope>NUCLEOTIDE SEQUENCE [LARGE SCALE GENOMIC DNA]</scope>
    <source>
        <strain evidence="1">SpSt-192</strain>
    </source>
</reference>
<name>A0A7C2WT60_9BACT</name>
<evidence type="ECO:0000313" key="1">
    <source>
        <dbReference type="EMBL" id="HEX71225.1"/>
    </source>
</evidence>
<dbReference type="InterPro" id="IPR010038">
    <property type="entry name" value="MoaD_arc-typ"/>
</dbReference>
<gene>
    <name evidence="1" type="ORF">ENP13_08300</name>
</gene>
<comment type="caution">
    <text evidence="1">The sequence shown here is derived from an EMBL/GenBank/DDBJ whole genome shotgun (WGS) entry which is preliminary data.</text>
</comment>
<dbReference type="AlphaFoldDB" id="A0A7C2WT60"/>
<sequence length="92" mass="9976">MAVTVLIPAPLRRFTNEQASVQVEAGTVSEALAKLDAQFPGIRDRICEPDGRLRRFVSVFVNGRDVRSLEGLDTPLREGDEVGIIPAMAGGR</sequence>
<dbReference type="Gene3D" id="3.10.20.30">
    <property type="match status" value="1"/>
</dbReference>
<dbReference type="Pfam" id="PF02597">
    <property type="entry name" value="ThiS"/>
    <property type="match status" value="1"/>
</dbReference>
<dbReference type="InterPro" id="IPR054834">
    <property type="entry name" value="SAMP1_3"/>
</dbReference>
<dbReference type="EMBL" id="DSID01000629">
    <property type="protein sequence ID" value="HEX71225.1"/>
    <property type="molecule type" value="Genomic_DNA"/>
</dbReference>
<protein>
    <submittedName>
        <fullName evidence="1">MoaD/ThiS family protein</fullName>
    </submittedName>
</protein>
<dbReference type="InterPro" id="IPR003749">
    <property type="entry name" value="ThiS/MoaD-like"/>
</dbReference>